<dbReference type="NCBIfam" id="TIGR02227">
    <property type="entry name" value="sigpep_I_bact"/>
    <property type="match status" value="1"/>
</dbReference>
<keyword evidence="8" id="KW-0812">Transmembrane</keyword>
<evidence type="ECO:0000256" key="6">
    <source>
        <dbReference type="ARBA" id="ARBA00022801"/>
    </source>
</evidence>
<sequence length="545" mass="61929">MSLAILSRKNKEKNKPQPKETKQQTALSLVFMFACVLIFHAIVFQPFQIPSGSMAPTLLGNHLRTTCEQCGYTFKLDSHINPKQIRSEPRIICPMCSWPNQVKNAQVSAGDRIIVQKFAYEFTDPKRWDVVVFKTPQYLTNLGGIESRGPINDFIKRCIGLPNENLRILDGNVYVQKLTKSADNTYTPDGDYKIARKNENLTAQRAMFVPIYYSKYIPIDSGKVKERVVNMGGTRQAFYWSPPWVPTEADKEQWDVNKVRSYTYKGSKPSTITFDFKKSGAFNIFSIYPYNQFRRPFSSQHPIEDIRLAVTVEPTNGPTEVTLSTTGRWADGLSQLSANISDKGQISLVKANGETQQIETIASAITTPIKSNTRLELWFVDQQLTLWRDGEIIIKAEYDLPLETLKNRAAAPLTPQVSITVNDAVKLHDVQLDRDIYYTDRPLNRVARGGLHRERGQGNRVIEDSNLQIGDAEFFMVGDNTPWSNDSRFWDDTEPWVSANYMSGDRQRDRGIVPRELLVGKAMVVFYPGTSSIIKPQFGDMRLIN</sequence>
<proteinExistence type="inferred from homology"/>
<evidence type="ECO:0000256" key="9">
    <source>
        <dbReference type="SAM" id="MobiDB-lite"/>
    </source>
</evidence>
<comment type="similarity">
    <text evidence="2 8">Belongs to the peptidase S26 family.</text>
</comment>
<dbReference type="GO" id="GO:0004252">
    <property type="term" value="F:serine-type endopeptidase activity"/>
    <property type="evidence" value="ECO:0007669"/>
    <property type="project" value="InterPro"/>
</dbReference>
<dbReference type="InterPro" id="IPR019533">
    <property type="entry name" value="Peptidase_S26"/>
</dbReference>
<dbReference type="SUPFAM" id="SSF51306">
    <property type="entry name" value="LexA/Signal peptidase"/>
    <property type="match status" value="2"/>
</dbReference>
<dbReference type="InterPro" id="IPR019756">
    <property type="entry name" value="Pept_S26A_signal_pept_1_Ser-AS"/>
</dbReference>
<evidence type="ECO:0000256" key="2">
    <source>
        <dbReference type="ARBA" id="ARBA00009370"/>
    </source>
</evidence>
<feature type="domain" description="Peptidase S26" evidence="10">
    <location>
        <begin position="105"/>
        <end position="194"/>
    </location>
</feature>
<dbReference type="Pfam" id="PF10502">
    <property type="entry name" value="Peptidase_S26"/>
    <property type="match status" value="2"/>
</dbReference>
<dbReference type="PRINTS" id="PR00727">
    <property type="entry name" value="LEADERPTASE"/>
</dbReference>
<evidence type="ECO:0000256" key="8">
    <source>
        <dbReference type="RuleBase" id="RU362042"/>
    </source>
</evidence>
<feature type="domain" description="Peptidase S26" evidence="10">
    <location>
        <begin position="467"/>
        <end position="527"/>
    </location>
</feature>
<dbReference type="PROSITE" id="PS00761">
    <property type="entry name" value="SPASE_I_3"/>
    <property type="match status" value="1"/>
</dbReference>
<dbReference type="InterPro" id="IPR036286">
    <property type="entry name" value="LexA/Signal_pep-like_sf"/>
</dbReference>
<keyword evidence="12" id="KW-1185">Reference proteome</keyword>
<keyword evidence="6 8" id="KW-0378">Hydrolase</keyword>
<comment type="catalytic activity">
    <reaction evidence="1 8">
        <text>Cleavage of hydrophobic, N-terminal signal or leader sequences from secreted and periplasmic proteins.</text>
        <dbReference type="EC" id="3.4.21.89"/>
    </reaction>
</comment>
<dbReference type="RefSeq" id="WP_145078157.1">
    <property type="nucleotide sequence ID" value="NZ_CP036425.1"/>
</dbReference>
<dbReference type="GO" id="GO:0006465">
    <property type="term" value="P:signal peptide processing"/>
    <property type="evidence" value="ECO:0007669"/>
    <property type="project" value="InterPro"/>
</dbReference>
<dbReference type="KEGG" id="pcor:KS4_24520"/>
<evidence type="ECO:0000259" key="10">
    <source>
        <dbReference type="Pfam" id="PF10502"/>
    </source>
</evidence>
<accession>A0A517YVY9</accession>
<dbReference type="PANTHER" id="PTHR43390">
    <property type="entry name" value="SIGNAL PEPTIDASE I"/>
    <property type="match status" value="1"/>
</dbReference>
<evidence type="ECO:0000313" key="11">
    <source>
        <dbReference type="EMBL" id="QDU34384.1"/>
    </source>
</evidence>
<protein>
    <recommendedName>
        <fullName evidence="4 8">Signal peptidase I</fullName>
        <ecNumber evidence="3 8">3.4.21.89</ecNumber>
    </recommendedName>
</protein>
<keyword evidence="8" id="KW-1133">Transmembrane helix</keyword>
<dbReference type="AlphaFoldDB" id="A0A517YVY9"/>
<dbReference type="Proteomes" id="UP000317369">
    <property type="component" value="Chromosome"/>
</dbReference>
<feature type="active site" evidence="7">
    <location>
        <position position="156"/>
    </location>
</feature>
<dbReference type="GO" id="GO:0009003">
    <property type="term" value="F:signal peptidase activity"/>
    <property type="evidence" value="ECO:0007669"/>
    <property type="project" value="UniProtKB-EC"/>
</dbReference>
<organism evidence="11 12">
    <name type="scientific">Poriferisphaera corsica</name>
    <dbReference type="NCBI Taxonomy" id="2528020"/>
    <lineage>
        <taxon>Bacteria</taxon>
        <taxon>Pseudomonadati</taxon>
        <taxon>Planctomycetota</taxon>
        <taxon>Phycisphaerae</taxon>
        <taxon>Phycisphaerales</taxon>
        <taxon>Phycisphaeraceae</taxon>
        <taxon>Poriferisphaera</taxon>
    </lineage>
</organism>
<evidence type="ECO:0000256" key="7">
    <source>
        <dbReference type="PIRSR" id="PIRSR600223-1"/>
    </source>
</evidence>
<dbReference type="CDD" id="cd06530">
    <property type="entry name" value="S26_SPase_I"/>
    <property type="match status" value="2"/>
</dbReference>
<feature type="active site" evidence="7">
    <location>
        <position position="53"/>
    </location>
</feature>
<evidence type="ECO:0000256" key="4">
    <source>
        <dbReference type="ARBA" id="ARBA00019232"/>
    </source>
</evidence>
<dbReference type="PANTHER" id="PTHR43390:SF1">
    <property type="entry name" value="CHLOROPLAST PROCESSING PEPTIDASE"/>
    <property type="match status" value="1"/>
</dbReference>
<comment type="subcellular location">
    <subcellularLocation>
        <location evidence="8">Membrane</location>
        <topology evidence="8">Single-pass type II membrane protein</topology>
    </subcellularLocation>
</comment>
<reference evidence="11 12" key="1">
    <citation type="submission" date="2019-02" db="EMBL/GenBank/DDBJ databases">
        <title>Deep-cultivation of Planctomycetes and their phenomic and genomic characterization uncovers novel biology.</title>
        <authorList>
            <person name="Wiegand S."/>
            <person name="Jogler M."/>
            <person name="Boedeker C."/>
            <person name="Pinto D."/>
            <person name="Vollmers J."/>
            <person name="Rivas-Marin E."/>
            <person name="Kohn T."/>
            <person name="Peeters S.H."/>
            <person name="Heuer A."/>
            <person name="Rast P."/>
            <person name="Oberbeckmann S."/>
            <person name="Bunk B."/>
            <person name="Jeske O."/>
            <person name="Meyerdierks A."/>
            <person name="Storesund J.E."/>
            <person name="Kallscheuer N."/>
            <person name="Luecker S."/>
            <person name="Lage O.M."/>
            <person name="Pohl T."/>
            <person name="Merkel B.J."/>
            <person name="Hornburger P."/>
            <person name="Mueller R.-W."/>
            <person name="Bruemmer F."/>
            <person name="Labrenz M."/>
            <person name="Spormann A.M."/>
            <person name="Op den Camp H."/>
            <person name="Overmann J."/>
            <person name="Amann R."/>
            <person name="Jetten M.S.M."/>
            <person name="Mascher T."/>
            <person name="Medema M.H."/>
            <person name="Devos D.P."/>
            <person name="Kaster A.-K."/>
            <person name="Ovreas L."/>
            <person name="Rohde M."/>
            <person name="Galperin M.Y."/>
            <person name="Jogler C."/>
        </authorList>
    </citation>
    <scope>NUCLEOTIDE SEQUENCE [LARGE SCALE GENOMIC DNA]</scope>
    <source>
        <strain evidence="11 12">KS4</strain>
    </source>
</reference>
<dbReference type="PROSITE" id="PS00501">
    <property type="entry name" value="SPASE_I_1"/>
    <property type="match status" value="1"/>
</dbReference>
<evidence type="ECO:0000256" key="1">
    <source>
        <dbReference type="ARBA" id="ARBA00000677"/>
    </source>
</evidence>
<evidence type="ECO:0000256" key="3">
    <source>
        <dbReference type="ARBA" id="ARBA00013208"/>
    </source>
</evidence>
<dbReference type="EC" id="3.4.21.89" evidence="3 8"/>
<dbReference type="OrthoDB" id="9802919at2"/>
<feature type="transmembrane region" description="Helical" evidence="8">
    <location>
        <begin position="25"/>
        <end position="44"/>
    </location>
</feature>
<dbReference type="Gene3D" id="2.10.109.10">
    <property type="entry name" value="Umud Fragment, subunit A"/>
    <property type="match status" value="2"/>
</dbReference>
<dbReference type="InterPro" id="IPR000223">
    <property type="entry name" value="Pept_S26A_signal_pept_1"/>
</dbReference>
<feature type="region of interest" description="Disordered" evidence="9">
    <location>
        <begin position="1"/>
        <end position="21"/>
    </location>
</feature>
<evidence type="ECO:0000313" key="12">
    <source>
        <dbReference type="Proteomes" id="UP000317369"/>
    </source>
</evidence>
<gene>
    <name evidence="11" type="ORF">KS4_24520</name>
</gene>
<dbReference type="GO" id="GO:0016020">
    <property type="term" value="C:membrane"/>
    <property type="evidence" value="ECO:0007669"/>
    <property type="project" value="UniProtKB-SubCell"/>
</dbReference>
<dbReference type="EMBL" id="CP036425">
    <property type="protein sequence ID" value="QDU34384.1"/>
    <property type="molecule type" value="Genomic_DNA"/>
</dbReference>
<name>A0A517YVY9_9BACT</name>
<dbReference type="InterPro" id="IPR019758">
    <property type="entry name" value="Pept_S26A_signal_pept_1_CS"/>
</dbReference>
<keyword evidence="5 8" id="KW-0645">Protease</keyword>
<keyword evidence="8" id="KW-0472">Membrane</keyword>
<evidence type="ECO:0000256" key="5">
    <source>
        <dbReference type="ARBA" id="ARBA00022670"/>
    </source>
</evidence>